<dbReference type="EMBL" id="DSOK01000342">
    <property type="protein sequence ID" value="HEN16248.1"/>
    <property type="molecule type" value="Genomic_DNA"/>
</dbReference>
<comment type="caution">
    <text evidence="3">The sequence shown here is derived from an EMBL/GenBank/DDBJ whole genome shotgun (WGS) entry which is preliminary data.</text>
</comment>
<accession>A0A7C2NWB5</accession>
<feature type="region of interest" description="Disordered" evidence="1">
    <location>
        <begin position="22"/>
        <end position="77"/>
    </location>
</feature>
<organism evidence="3">
    <name type="scientific">Schlesneria paludicola</name>
    <dbReference type="NCBI Taxonomy" id="360056"/>
    <lineage>
        <taxon>Bacteria</taxon>
        <taxon>Pseudomonadati</taxon>
        <taxon>Planctomycetota</taxon>
        <taxon>Planctomycetia</taxon>
        <taxon>Planctomycetales</taxon>
        <taxon>Planctomycetaceae</taxon>
        <taxon>Schlesneria</taxon>
    </lineage>
</organism>
<evidence type="ECO:0000256" key="1">
    <source>
        <dbReference type="SAM" id="MobiDB-lite"/>
    </source>
</evidence>
<feature type="chain" id="PRO_5028099087" evidence="2">
    <location>
        <begin position="27"/>
        <end position="659"/>
    </location>
</feature>
<feature type="signal peptide" evidence="2">
    <location>
        <begin position="1"/>
        <end position="26"/>
    </location>
</feature>
<feature type="compositionally biased region" description="Polar residues" evidence="1">
    <location>
        <begin position="33"/>
        <end position="46"/>
    </location>
</feature>
<reference evidence="3" key="1">
    <citation type="journal article" date="2020" name="mSystems">
        <title>Genome- and Community-Level Interaction Insights into Carbon Utilization and Element Cycling Functions of Hydrothermarchaeota in Hydrothermal Sediment.</title>
        <authorList>
            <person name="Zhou Z."/>
            <person name="Liu Y."/>
            <person name="Xu W."/>
            <person name="Pan J."/>
            <person name="Luo Z.H."/>
            <person name="Li M."/>
        </authorList>
    </citation>
    <scope>NUCLEOTIDE SEQUENCE [LARGE SCALE GENOMIC DNA]</scope>
    <source>
        <strain evidence="3">SpSt-339</strain>
    </source>
</reference>
<name>A0A7C2NWB5_9PLAN</name>
<gene>
    <name evidence="3" type="ORF">ENQ76_12370</name>
</gene>
<dbReference type="AlphaFoldDB" id="A0A7C2NWB5"/>
<evidence type="ECO:0000256" key="2">
    <source>
        <dbReference type="SAM" id="SignalP"/>
    </source>
</evidence>
<evidence type="ECO:0000313" key="3">
    <source>
        <dbReference type="EMBL" id="HEN16248.1"/>
    </source>
</evidence>
<keyword evidence="2" id="KW-0732">Signal</keyword>
<feature type="region of interest" description="Disordered" evidence="1">
    <location>
        <begin position="613"/>
        <end position="659"/>
    </location>
</feature>
<proteinExistence type="predicted"/>
<sequence length="659" mass="68416">MLKHPLVRLVALAAMCSLATGQTGSAAERRAKTPQSPSRPPASTSLGRPPFGNHPVPDLRRVVRPPGGFNKPNPEYPYPTQPSVDVSGILGGVAGIVGAAISNASQPPVVYPTNPGVMVPVQPPVYVTPPPAPVYVPATVPANTVAAPPVAAPTNALPPRRTPTQPNKSLSRLTMTRSLGLTAAEAEAAATGLENQLLNDAGQFDQDQQAAERALDTLRTEVNDPTSPMTPAQRAEINAALDSGDPVALANALQNAGASPTLVDFMSKAQVEANAKRDLLNAIQSGADSATISQLGDAFLDAKADAVNAAMAAGAAITPAAAQAGVDAAAQQVNDMVATKVGAETIRDLQAQSGLASLGGLGTIGLPTGPVMVTWLPQMDAGQFVAVDPQTIFVGTGPDGVMTSGLMTPAEAGLPVVDGPPVPDAQGAASVQILLQNPVENGAPVSVLLDGQVLTLPAGATEGIPASRLSLKFDRGGGFGDAEYTLERGLYVFKLTDQGWSVVHRPTRITLDNRANPFPFQFVVRNEIREIAARETLQLTDDALCEIRFDDGQGREVRKLLESGTYSVAVNPQSQGLDLIAAEALPKRDNVDPHPSLDAQLARLDVGEMLKARPPIGSGVRPTLRRSAEVTAPTVLQPPPRLQRARSPLTAAPPLPRAN</sequence>
<protein>
    <submittedName>
        <fullName evidence="3">Uncharacterized protein</fullName>
    </submittedName>
</protein>